<dbReference type="RefSeq" id="WP_130586767.1">
    <property type="nucleotide sequence ID" value="NZ_AP019389.1"/>
</dbReference>
<organism evidence="1 2">
    <name type="scientific">Qipengyuania flava</name>
    <dbReference type="NCBI Taxonomy" id="192812"/>
    <lineage>
        <taxon>Bacteria</taxon>
        <taxon>Pseudomonadati</taxon>
        <taxon>Pseudomonadota</taxon>
        <taxon>Alphaproteobacteria</taxon>
        <taxon>Sphingomonadales</taxon>
        <taxon>Erythrobacteraceae</taxon>
        <taxon>Qipengyuania</taxon>
    </lineage>
</organism>
<dbReference type="InterPro" id="IPR011990">
    <property type="entry name" value="TPR-like_helical_dom_sf"/>
</dbReference>
<sequence>MKVARPVRLGVSITLGLVLAVALGAQSASIALTKKAPDTAIAAFPLNGLAYENIASAVFLATTEATGSPEEGAKAARPWALEAYRLEPLVPKAHAILALAEDDPEKRRQILNAALALNRREPRLQAVVLQQQVADADYPAAIASLDRILRVKPSQYNELFPVLINVFAQEGAINEFAKILDGSSEWHGRFFRFAATQPSALTNLAELRGQMSFDDEVTDQTLLRSLVRQGDVATAYTLYQQITGSNATDTSGAWSNDYPPFDWSLTDEAGLRAQPSLSGKQLEISVKPGKGGVVARRLVKAPERPFSIIVRHSIDSQRAQQDIDVLVKCAGQTGAILEANLVRQGNGYRIDDLPSDCAFIEIAIAARAWSGRSALNENIEAVDVVQR</sequence>
<dbReference type="Gene3D" id="1.25.40.10">
    <property type="entry name" value="Tetratricopeptide repeat domain"/>
    <property type="match status" value="1"/>
</dbReference>
<reference evidence="1 2" key="1">
    <citation type="submission" date="2019-01" db="EMBL/GenBank/DDBJ databases">
        <title>Complete genome sequence of Erythrobacter flavus KJ5.</title>
        <authorList>
            <person name="Kanesaki Y."/>
            <person name="Brotosudarmo T."/>
            <person name="Moriuchi R."/>
            <person name="Awai K."/>
        </authorList>
    </citation>
    <scope>NUCLEOTIDE SEQUENCE [LARGE SCALE GENOMIC DNA]</scope>
    <source>
        <strain evidence="1 2">KJ5</strain>
    </source>
</reference>
<keyword evidence="2" id="KW-1185">Reference proteome</keyword>
<evidence type="ECO:0008006" key="3">
    <source>
        <dbReference type="Google" id="ProtNLM"/>
    </source>
</evidence>
<protein>
    <recommendedName>
        <fullName evidence="3">Tetratricopeptide repeat protein</fullName>
    </recommendedName>
</protein>
<proteinExistence type="predicted"/>
<dbReference type="AlphaFoldDB" id="A0A3T1CJN0"/>
<dbReference type="EMBL" id="AP019389">
    <property type="protein sequence ID" value="BBI21172.1"/>
    <property type="molecule type" value="Genomic_DNA"/>
</dbReference>
<dbReference type="Proteomes" id="UP000290057">
    <property type="component" value="Chromosome"/>
</dbReference>
<gene>
    <name evidence="1" type="ORF">EKJ_20190</name>
</gene>
<name>A0A3T1CJN0_9SPHN</name>
<accession>A0A3T1CJN0</accession>
<evidence type="ECO:0000313" key="1">
    <source>
        <dbReference type="EMBL" id="BBI21172.1"/>
    </source>
</evidence>
<evidence type="ECO:0000313" key="2">
    <source>
        <dbReference type="Proteomes" id="UP000290057"/>
    </source>
</evidence>